<feature type="region of interest" description="Disordered" evidence="4">
    <location>
        <begin position="203"/>
        <end position="245"/>
    </location>
</feature>
<proteinExistence type="predicted"/>
<evidence type="ECO:0000256" key="4">
    <source>
        <dbReference type="SAM" id="MobiDB-lite"/>
    </source>
</evidence>
<accession>A0A9N8VEY0</accession>
<feature type="compositionally biased region" description="Polar residues" evidence="4">
    <location>
        <begin position="269"/>
        <end position="282"/>
    </location>
</feature>
<dbReference type="GO" id="GO:0000978">
    <property type="term" value="F:RNA polymerase II cis-regulatory region sequence-specific DNA binding"/>
    <property type="evidence" value="ECO:0007669"/>
    <property type="project" value="TreeGrafter"/>
</dbReference>
<keyword evidence="1 3" id="KW-0238">DNA-binding</keyword>
<name>A0A9N8VEY0_9GLOM</name>
<dbReference type="InterPro" id="IPR036910">
    <property type="entry name" value="HMG_box_dom_sf"/>
</dbReference>
<dbReference type="Pfam" id="PF00505">
    <property type="entry name" value="HMG_box"/>
    <property type="match status" value="1"/>
</dbReference>
<feature type="region of interest" description="Disordered" evidence="4">
    <location>
        <begin position="261"/>
        <end position="289"/>
    </location>
</feature>
<dbReference type="SMART" id="SM00398">
    <property type="entry name" value="HMG"/>
    <property type="match status" value="1"/>
</dbReference>
<evidence type="ECO:0000259" key="5">
    <source>
        <dbReference type="PROSITE" id="PS50118"/>
    </source>
</evidence>
<gene>
    <name evidence="6" type="ORF">RFULGI_LOCUS119</name>
</gene>
<reference evidence="6" key="1">
    <citation type="submission" date="2021-06" db="EMBL/GenBank/DDBJ databases">
        <authorList>
            <person name="Kallberg Y."/>
            <person name="Tangrot J."/>
            <person name="Rosling A."/>
        </authorList>
    </citation>
    <scope>NUCLEOTIDE SEQUENCE</scope>
    <source>
        <strain evidence="6">IN212</strain>
    </source>
</reference>
<dbReference type="InterPro" id="IPR050140">
    <property type="entry name" value="SRY-related_HMG-box_TF-like"/>
</dbReference>
<keyword evidence="7" id="KW-1185">Reference proteome</keyword>
<dbReference type="Gene3D" id="1.10.30.10">
    <property type="entry name" value="High mobility group box domain"/>
    <property type="match status" value="1"/>
</dbReference>
<dbReference type="PANTHER" id="PTHR10270">
    <property type="entry name" value="SOX TRANSCRIPTION FACTOR"/>
    <property type="match status" value="1"/>
</dbReference>
<comment type="caution">
    <text evidence="6">The sequence shown here is derived from an EMBL/GenBank/DDBJ whole genome shotgun (WGS) entry which is preliminary data.</text>
</comment>
<dbReference type="GO" id="GO:0005634">
    <property type="term" value="C:nucleus"/>
    <property type="evidence" value="ECO:0007669"/>
    <property type="project" value="UniProtKB-UniRule"/>
</dbReference>
<feature type="region of interest" description="Disordered" evidence="4">
    <location>
        <begin position="39"/>
        <end position="58"/>
    </location>
</feature>
<dbReference type="PANTHER" id="PTHR10270:SF161">
    <property type="entry name" value="SEX-DETERMINING REGION Y PROTEIN"/>
    <property type="match status" value="1"/>
</dbReference>
<evidence type="ECO:0000256" key="1">
    <source>
        <dbReference type="ARBA" id="ARBA00023125"/>
    </source>
</evidence>
<dbReference type="SUPFAM" id="SSF47095">
    <property type="entry name" value="HMG-box"/>
    <property type="match status" value="1"/>
</dbReference>
<keyword evidence="2" id="KW-0804">Transcription</keyword>
<feature type="domain" description="HMG box" evidence="5">
    <location>
        <begin position="131"/>
        <end position="203"/>
    </location>
</feature>
<organism evidence="6 7">
    <name type="scientific">Racocetra fulgida</name>
    <dbReference type="NCBI Taxonomy" id="60492"/>
    <lineage>
        <taxon>Eukaryota</taxon>
        <taxon>Fungi</taxon>
        <taxon>Fungi incertae sedis</taxon>
        <taxon>Mucoromycota</taxon>
        <taxon>Glomeromycotina</taxon>
        <taxon>Glomeromycetes</taxon>
        <taxon>Diversisporales</taxon>
        <taxon>Gigasporaceae</taxon>
        <taxon>Racocetra</taxon>
    </lineage>
</organism>
<evidence type="ECO:0000256" key="2">
    <source>
        <dbReference type="ARBA" id="ARBA00023163"/>
    </source>
</evidence>
<feature type="region of interest" description="Disordered" evidence="4">
    <location>
        <begin position="154"/>
        <end position="173"/>
    </location>
</feature>
<feature type="DNA-binding region" description="HMG box" evidence="3">
    <location>
        <begin position="131"/>
        <end position="203"/>
    </location>
</feature>
<dbReference type="EMBL" id="CAJVPZ010000008">
    <property type="protein sequence ID" value="CAG8448895.1"/>
    <property type="molecule type" value="Genomic_DNA"/>
</dbReference>
<dbReference type="GO" id="GO:0001228">
    <property type="term" value="F:DNA-binding transcription activator activity, RNA polymerase II-specific"/>
    <property type="evidence" value="ECO:0007669"/>
    <property type="project" value="TreeGrafter"/>
</dbReference>
<dbReference type="OrthoDB" id="6247875at2759"/>
<evidence type="ECO:0000313" key="6">
    <source>
        <dbReference type="EMBL" id="CAG8448895.1"/>
    </source>
</evidence>
<dbReference type="InterPro" id="IPR009071">
    <property type="entry name" value="HMG_box_dom"/>
</dbReference>
<dbReference type="AlphaFoldDB" id="A0A9N8VEY0"/>
<evidence type="ECO:0000256" key="3">
    <source>
        <dbReference type="PROSITE-ProRule" id="PRU00267"/>
    </source>
</evidence>
<evidence type="ECO:0000313" key="7">
    <source>
        <dbReference type="Proteomes" id="UP000789396"/>
    </source>
</evidence>
<sequence>MEIKQKGSRACRADQGNVANPEQHFLPDSASKFSRIDKSSQLITTNQKSPDTRQKVPNTSKYQLNIRKNQQCSSVDNPTSSPLPTVNGGLLEITFDHSKGQQLLWAPEGYQGNSRKRRLNGGSLTSSKSYVPRPPNAFIIYHKKKSKELAKIKSRARSASDERHPSKTVAEMWKEESEEVKLRYQRQADLALVEHKKKYPYYKYRPKKRDSKNKCSLSLPSTDSAKTSDSESNDASQVPIEHRKQASMESAFSVYDLRSNNDQKEENDSNLANPMFKNNNSPPLTPDYPGEQVQLNYQSQCPNCSCGAHNRGPEQKLWPDYSLPQVSSATTNLQPGLSIYPSELDYAILSFFNLLPIEVMPPAESPITPTFSPTMNEPNFTNLENHQFPSNINGINMNVPTTADIITIPQMPSDEPTQSTTNWNNIPRYIIPSQPNTTIVPTSLPQPQAPPPTPTSPVEFLSWTPSLASLANSNINTNINTNIAINSSQIDNQQQNIQLQNIQLPAQSNNHVHLSLQSHHSNFITSNTSHENYNYPAANFNFPLQ</sequence>
<feature type="region of interest" description="Disordered" evidence="4">
    <location>
        <begin position="1"/>
        <end position="33"/>
    </location>
</feature>
<dbReference type="PROSITE" id="PS50118">
    <property type="entry name" value="HMG_BOX_2"/>
    <property type="match status" value="1"/>
</dbReference>
<dbReference type="GO" id="GO:0030154">
    <property type="term" value="P:cell differentiation"/>
    <property type="evidence" value="ECO:0007669"/>
    <property type="project" value="TreeGrafter"/>
</dbReference>
<keyword evidence="3" id="KW-0539">Nucleus</keyword>
<feature type="compositionally biased region" description="Polar residues" evidence="4">
    <location>
        <begin position="214"/>
        <end position="227"/>
    </location>
</feature>
<dbReference type="Proteomes" id="UP000789396">
    <property type="component" value="Unassembled WGS sequence"/>
</dbReference>
<protein>
    <submittedName>
        <fullName evidence="6">1796_t:CDS:1</fullName>
    </submittedName>
</protein>